<dbReference type="SUPFAM" id="SSF101852">
    <property type="entry name" value="Bacterial fluorinating enzyme, C-terminal domain"/>
    <property type="match status" value="1"/>
</dbReference>
<dbReference type="PIRSF" id="PIRSF006779">
    <property type="entry name" value="UCP006779"/>
    <property type="match status" value="1"/>
</dbReference>
<gene>
    <name evidence="5" type="ORF">FHX42_002027</name>
</gene>
<dbReference type="InterPro" id="IPR046469">
    <property type="entry name" value="SAM_HAT_N"/>
</dbReference>
<evidence type="ECO:0000256" key="1">
    <source>
        <dbReference type="ARBA" id="ARBA00022691"/>
    </source>
</evidence>
<dbReference type="AlphaFoldDB" id="A0A839DUU1"/>
<dbReference type="PANTHER" id="PTHR35092">
    <property type="entry name" value="CHLORINASE MJ1651"/>
    <property type="match status" value="1"/>
</dbReference>
<dbReference type="Pfam" id="PF01887">
    <property type="entry name" value="SAM_HAT_N"/>
    <property type="match status" value="1"/>
</dbReference>
<feature type="domain" description="S-adenosyl-l-methionine hydroxide adenosyltransferase N-terminal" evidence="3">
    <location>
        <begin position="9"/>
        <end position="153"/>
    </location>
</feature>
<evidence type="ECO:0000259" key="4">
    <source>
        <dbReference type="Pfam" id="PF20257"/>
    </source>
</evidence>
<keyword evidence="1" id="KW-0949">S-adenosyl-L-methionine</keyword>
<evidence type="ECO:0000259" key="3">
    <source>
        <dbReference type="Pfam" id="PF01887"/>
    </source>
</evidence>
<dbReference type="Gene3D" id="2.40.30.90">
    <property type="entry name" value="Bacterial fluorinating enzyme like"/>
    <property type="match status" value="1"/>
</dbReference>
<dbReference type="Gene3D" id="3.40.50.10790">
    <property type="entry name" value="S-adenosyl-l-methionine hydroxide adenosyltransferase, N-terminal"/>
    <property type="match status" value="1"/>
</dbReference>
<evidence type="ECO:0000313" key="6">
    <source>
        <dbReference type="Proteomes" id="UP000569329"/>
    </source>
</evidence>
<reference evidence="5 6" key="1">
    <citation type="submission" date="2020-07" db="EMBL/GenBank/DDBJ databases">
        <title>Sequencing the genomes of 1000 actinobacteria strains.</title>
        <authorList>
            <person name="Klenk H.-P."/>
        </authorList>
    </citation>
    <scope>NUCLEOTIDE SEQUENCE [LARGE SCALE GENOMIC DNA]</scope>
    <source>
        <strain evidence="5 6">DSM 45975</strain>
    </source>
</reference>
<evidence type="ECO:0008006" key="7">
    <source>
        <dbReference type="Google" id="ProtNLM"/>
    </source>
</evidence>
<dbReference type="SUPFAM" id="SSF102522">
    <property type="entry name" value="Bacterial fluorinating enzyme, N-terminal domain"/>
    <property type="match status" value="1"/>
</dbReference>
<dbReference type="InterPro" id="IPR046470">
    <property type="entry name" value="SAM_HAT_C"/>
</dbReference>
<evidence type="ECO:0000313" key="5">
    <source>
        <dbReference type="EMBL" id="MBA8824680.1"/>
    </source>
</evidence>
<dbReference type="InterPro" id="IPR023228">
    <property type="entry name" value="SAM_OH_AdoTrfase_N_sf"/>
</dbReference>
<proteinExistence type="inferred from homology"/>
<dbReference type="EMBL" id="JACGWZ010000002">
    <property type="protein sequence ID" value="MBA8824680.1"/>
    <property type="molecule type" value="Genomic_DNA"/>
</dbReference>
<protein>
    <recommendedName>
        <fullName evidence="7">SAM-dependent chlorinase/fluorinase</fullName>
    </recommendedName>
</protein>
<feature type="domain" description="S-adenosyl-l-methionine hydroxide adenosyltransferase C-terminal" evidence="4">
    <location>
        <begin position="179"/>
        <end position="261"/>
    </location>
</feature>
<dbReference type="PANTHER" id="PTHR35092:SF1">
    <property type="entry name" value="CHLORINASE MJ1651"/>
    <property type="match status" value="1"/>
</dbReference>
<dbReference type="InterPro" id="IPR002747">
    <property type="entry name" value="SAM_OH_AdoTrfase"/>
</dbReference>
<dbReference type="RefSeq" id="WP_182543916.1">
    <property type="nucleotide sequence ID" value="NZ_JACGWZ010000002.1"/>
</dbReference>
<sequence length="277" mass="29327">MQQPGYGWVSLTTDYGHQDGFVAACHGVLARIAPHARTLDVTHTVPAQAITVAATVLAHTVNYLPEAVHLVVVDPGVGTDRRGVVVDTDRGTLVGPDNGVLIPAADALGGARAAFELTDSRWWLPAVSRTFHGRDIFAPVAAWLARGTDPAETGPPLDLDELRRPPEPHRHVDGDSVHAEVITIDHFGNLQLAVDAADVRWPVGQWLHIHTDQAVIRAQRVATFADVADQQPLVLADSAGALAVAVNGGSAAEKLATGRGRILRIEPAEPPTEPQGA</sequence>
<comment type="caution">
    <text evidence="5">The sequence shown here is derived from an EMBL/GenBank/DDBJ whole genome shotgun (WGS) entry which is preliminary data.</text>
</comment>
<keyword evidence="6" id="KW-1185">Reference proteome</keyword>
<dbReference type="Pfam" id="PF20257">
    <property type="entry name" value="SAM_HAT_C"/>
    <property type="match status" value="1"/>
</dbReference>
<dbReference type="InterPro" id="IPR023227">
    <property type="entry name" value="SAM_OH_AdoTrfase_C_sf"/>
</dbReference>
<name>A0A839DUU1_9PSEU</name>
<evidence type="ECO:0000256" key="2">
    <source>
        <dbReference type="ARBA" id="ARBA00024035"/>
    </source>
</evidence>
<dbReference type="Proteomes" id="UP000569329">
    <property type="component" value="Unassembled WGS sequence"/>
</dbReference>
<comment type="similarity">
    <text evidence="2">Belongs to the SAM hydrolase / SAM-dependent halogenase family.</text>
</comment>
<accession>A0A839DUU1</accession>
<organism evidence="5 6">
    <name type="scientific">Halosaccharopolyspora lacisalsi</name>
    <dbReference type="NCBI Taxonomy" id="1000566"/>
    <lineage>
        <taxon>Bacteria</taxon>
        <taxon>Bacillati</taxon>
        <taxon>Actinomycetota</taxon>
        <taxon>Actinomycetes</taxon>
        <taxon>Pseudonocardiales</taxon>
        <taxon>Pseudonocardiaceae</taxon>
        <taxon>Halosaccharopolyspora</taxon>
    </lineage>
</organism>